<proteinExistence type="inferred from homology"/>
<dbReference type="GO" id="GO:0003700">
    <property type="term" value="F:DNA-binding transcription factor activity"/>
    <property type="evidence" value="ECO:0007669"/>
    <property type="project" value="InterPro"/>
</dbReference>
<sequence>MNPRRLPSLSALRAFEAAARHESAKQAAQELSVTATAISHQIRGLEEALGVELFVRKPRQLLLTPKGRDLQEVLGTAFDNIGNAIERLKAVPSRQAVTLSTTPAVAVRWLLSWVCMLRDSHPDIDLRIHASHEAVALDGVTADLAIRYGDGQWPGLVAEKLFDNTFIPACSPHLGLTRMEDLPNHPLIHFRPQRVSVSPVDWAGWQKQAGLSGLDVSAGLVFSDETHTISAAVGGQGVALMSRPLIEDELAEGRLVQPFGPELEGKPFYLVYPESRRQDPTILAIRDWVLNVPGGLCQYRRPLPPERQAVTAFIDSTRASSSSLARLAAGRLSVRWMYSWNTLFGGMFFCMVSHHR</sequence>
<organism evidence="6 7">
    <name type="scientific">Marinobacter salarius</name>
    <dbReference type="NCBI Taxonomy" id="1420917"/>
    <lineage>
        <taxon>Bacteria</taxon>
        <taxon>Pseudomonadati</taxon>
        <taxon>Pseudomonadota</taxon>
        <taxon>Gammaproteobacteria</taxon>
        <taxon>Pseudomonadales</taxon>
        <taxon>Marinobacteraceae</taxon>
        <taxon>Marinobacter</taxon>
    </lineage>
</organism>
<dbReference type="PROSITE" id="PS50931">
    <property type="entry name" value="HTH_LYSR"/>
    <property type="match status" value="1"/>
</dbReference>
<dbReference type="InterPro" id="IPR000847">
    <property type="entry name" value="LysR_HTH_N"/>
</dbReference>
<dbReference type="Pfam" id="PF00126">
    <property type="entry name" value="HTH_1"/>
    <property type="match status" value="1"/>
</dbReference>
<dbReference type="HOGENOM" id="CLU_039613_37_0_6"/>
<dbReference type="KEGG" id="msr:AU15_13480"/>
<dbReference type="GO" id="GO:0043565">
    <property type="term" value="F:sequence-specific DNA binding"/>
    <property type="evidence" value="ECO:0007669"/>
    <property type="project" value="TreeGrafter"/>
</dbReference>
<keyword evidence="4" id="KW-0804">Transcription</keyword>
<keyword evidence="3" id="KW-0238">DNA-binding</keyword>
<evidence type="ECO:0000313" key="7">
    <source>
        <dbReference type="Proteomes" id="UP000035081"/>
    </source>
</evidence>
<dbReference type="PANTHER" id="PTHR30537">
    <property type="entry name" value="HTH-TYPE TRANSCRIPTIONAL REGULATOR"/>
    <property type="match status" value="1"/>
</dbReference>
<dbReference type="Proteomes" id="UP000035081">
    <property type="component" value="Chromosome"/>
</dbReference>
<dbReference type="AlphaFoldDB" id="W5YST0"/>
<name>W5YST0_9GAMM</name>
<keyword evidence="2" id="KW-0805">Transcription regulation</keyword>
<dbReference type="FunFam" id="1.10.10.10:FF:000038">
    <property type="entry name" value="Glycine cleavage system transcriptional activator"/>
    <property type="match status" value="1"/>
</dbReference>
<accession>W5YST0</accession>
<dbReference type="Gene3D" id="3.40.190.10">
    <property type="entry name" value="Periplasmic binding protein-like II"/>
    <property type="match status" value="2"/>
</dbReference>
<dbReference type="GO" id="GO:0006351">
    <property type="term" value="P:DNA-templated transcription"/>
    <property type="evidence" value="ECO:0007669"/>
    <property type="project" value="TreeGrafter"/>
</dbReference>
<dbReference type="Pfam" id="PF03466">
    <property type="entry name" value="LysR_substrate"/>
    <property type="match status" value="1"/>
</dbReference>
<dbReference type="InterPro" id="IPR058163">
    <property type="entry name" value="LysR-type_TF_proteobact-type"/>
</dbReference>
<comment type="similarity">
    <text evidence="1">Belongs to the LysR transcriptional regulatory family.</text>
</comment>
<evidence type="ECO:0000256" key="1">
    <source>
        <dbReference type="ARBA" id="ARBA00009437"/>
    </source>
</evidence>
<dbReference type="CDD" id="cd08432">
    <property type="entry name" value="PBP2_GcdR_TrpI_HvrB_AmpR_like"/>
    <property type="match status" value="1"/>
</dbReference>
<dbReference type="InterPro" id="IPR005119">
    <property type="entry name" value="LysR_subst-bd"/>
</dbReference>
<dbReference type="SUPFAM" id="SSF46785">
    <property type="entry name" value="Winged helix' DNA-binding domain"/>
    <property type="match status" value="1"/>
</dbReference>
<dbReference type="InterPro" id="IPR036388">
    <property type="entry name" value="WH-like_DNA-bd_sf"/>
</dbReference>
<evidence type="ECO:0000256" key="4">
    <source>
        <dbReference type="ARBA" id="ARBA00023163"/>
    </source>
</evidence>
<dbReference type="InterPro" id="IPR036390">
    <property type="entry name" value="WH_DNA-bd_sf"/>
</dbReference>
<gene>
    <name evidence="6" type="ORF">AU15_13480</name>
</gene>
<dbReference type="Gene3D" id="1.10.10.10">
    <property type="entry name" value="Winged helix-like DNA-binding domain superfamily/Winged helix DNA-binding domain"/>
    <property type="match status" value="1"/>
</dbReference>
<feature type="domain" description="HTH lysR-type" evidence="5">
    <location>
        <begin position="7"/>
        <end position="64"/>
    </location>
</feature>
<evidence type="ECO:0000256" key="3">
    <source>
        <dbReference type="ARBA" id="ARBA00023125"/>
    </source>
</evidence>
<reference evidence="6 7" key="1">
    <citation type="journal article" date="2014" name="Genome Announc.">
        <title>Draft Genome Sequences of Marinobacter similis A3d10T and Marinobacter salarius R9SW1T.</title>
        <authorList>
            <person name="Ivanova E.P."/>
            <person name="Ng H.J."/>
            <person name="Webb H.K."/>
            <person name="Feng G."/>
            <person name="Oshima K."/>
            <person name="Hattori M."/>
            <person name="Ohkuma M."/>
            <person name="Sergeev A.F."/>
            <person name="Mikhailov V.V."/>
            <person name="Crawford R.J."/>
            <person name="Sawabe T."/>
        </authorList>
    </citation>
    <scope>NUCLEOTIDE SEQUENCE [LARGE SCALE GENOMIC DNA]</scope>
    <source>
        <strain evidence="7">A3d10 and R9SW1</strain>
    </source>
</reference>
<evidence type="ECO:0000313" key="6">
    <source>
        <dbReference type="EMBL" id="AHI31914.1"/>
    </source>
</evidence>
<dbReference type="PANTHER" id="PTHR30537:SF74">
    <property type="entry name" value="HTH-TYPE TRANSCRIPTIONAL REGULATOR TRPI"/>
    <property type="match status" value="1"/>
</dbReference>
<evidence type="ECO:0000256" key="2">
    <source>
        <dbReference type="ARBA" id="ARBA00023015"/>
    </source>
</evidence>
<dbReference type="GO" id="GO:0009891">
    <property type="term" value="P:positive regulation of biosynthetic process"/>
    <property type="evidence" value="ECO:0007669"/>
    <property type="project" value="UniProtKB-ARBA"/>
</dbReference>
<dbReference type="EMBL" id="CP007152">
    <property type="protein sequence ID" value="AHI31914.1"/>
    <property type="molecule type" value="Genomic_DNA"/>
</dbReference>
<dbReference type="PRINTS" id="PR00039">
    <property type="entry name" value="HTHLYSR"/>
</dbReference>
<dbReference type="SUPFAM" id="SSF53850">
    <property type="entry name" value="Periplasmic binding protein-like II"/>
    <property type="match status" value="1"/>
</dbReference>
<protein>
    <submittedName>
        <fullName evidence="6">LysR family transcriptional regulator</fullName>
    </submittedName>
</protein>
<evidence type="ECO:0000259" key="5">
    <source>
        <dbReference type="PROSITE" id="PS50931"/>
    </source>
</evidence>